<name>A0ABT8E3V1_9BACL</name>
<dbReference type="Gene3D" id="3.40.50.1580">
    <property type="entry name" value="Nucleoside phosphorylase domain"/>
    <property type="match status" value="1"/>
</dbReference>
<evidence type="ECO:0000256" key="2">
    <source>
        <dbReference type="ARBA" id="ARBA00011974"/>
    </source>
</evidence>
<dbReference type="InterPro" id="IPR035994">
    <property type="entry name" value="Nucleoside_phosphorylase_sf"/>
</dbReference>
<dbReference type="NCBIfam" id="NF004079">
    <property type="entry name" value="PRK05584.1"/>
    <property type="match status" value="1"/>
</dbReference>
<dbReference type="NCBIfam" id="TIGR01704">
    <property type="entry name" value="MTA_SAH-Nsdase"/>
    <property type="match status" value="1"/>
</dbReference>
<organism evidence="7 8">
    <name type="scientific">Fictibacillus terranigra</name>
    <dbReference type="NCBI Taxonomy" id="3058424"/>
    <lineage>
        <taxon>Bacteria</taxon>
        <taxon>Bacillati</taxon>
        <taxon>Bacillota</taxon>
        <taxon>Bacilli</taxon>
        <taxon>Bacillales</taxon>
        <taxon>Fictibacillaceae</taxon>
        <taxon>Fictibacillus</taxon>
    </lineage>
</organism>
<dbReference type="RefSeq" id="WP_290398684.1">
    <property type="nucleotide sequence ID" value="NZ_JAUHLN010000001.1"/>
</dbReference>
<sequence>MRIGIIGAMDEEIHYMKQALDIYGESVHAKGKYYEGTYGVKEVVLCKSGVGKVNAAITTQVLIDRFKVTHIFFTGVAGALHPALEIGDIVISTSALQHDMDASALGPHFPQGTIPMFDYDSDFAACPSLVKLAEQAAAKIPRIHVRKGRILSGDQFIASRETVEKYFQQFDGACIEMEGSAVAQTAFLNDVPFVVIRSISDKANGEATVNFTEFTKLAAERSSSIIEEMLKTIQ</sequence>
<dbReference type="EC" id="3.2.2.9" evidence="2"/>
<keyword evidence="7" id="KW-0326">Glycosidase</keyword>
<keyword evidence="5" id="KW-0486">Methionine biosynthesis</keyword>
<evidence type="ECO:0000313" key="8">
    <source>
        <dbReference type="Proteomes" id="UP001168694"/>
    </source>
</evidence>
<comment type="caution">
    <text evidence="7">The sequence shown here is derived from an EMBL/GenBank/DDBJ whole genome shotgun (WGS) entry which is preliminary data.</text>
</comment>
<protein>
    <recommendedName>
        <fullName evidence="2">adenosylhomocysteine nucleosidase</fullName>
        <ecNumber evidence="2">3.2.2.9</ecNumber>
    </recommendedName>
</protein>
<dbReference type="Proteomes" id="UP001168694">
    <property type="component" value="Unassembled WGS sequence"/>
</dbReference>
<dbReference type="InterPro" id="IPR010049">
    <property type="entry name" value="MTA_SAH_Nsdase"/>
</dbReference>
<evidence type="ECO:0000256" key="3">
    <source>
        <dbReference type="ARBA" id="ARBA00022605"/>
    </source>
</evidence>
<dbReference type="CDD" id="cd09008">
    <property type="entry name" value="MTAN"/>
    <property type="match status" value="1"/>
</dbReference>
<keyword evidence="3" id="KW-0028">Amino-acid biosynthesis</keyword>
<comment type="pathway">
    <text evidence="1">Amino-acid biosynthesis; L-methionine biosynthesis via salvage pathway; S-methyl-5-thio-alpha-D-ribose 1-phosphate from S-methyl-5'-thioadenosine (hydrolase route): step 1/2.</text>
</comment>
<dbReference type="Pfam" id="PF01048">
    <property type="entry name" value="PNP_UDP_1"/>
    <property type="match status" value="1"/>
</dbReference>
<dbReference type="GO" id="GO:0008782">
    <property type="term" value="F:adenosylhomocysteine nucleosidase activity"/>
    <property type="evidence" value="ECO:0007669"/>
    <property type="project" value="UniProtKB-EC"/>
</dbReference>
<proteinExistence type="predicted"/>
<feature type="domain" description="Nucleoside phosphorylase" evidence="6">
    <location>
        <begin position="2"/>
        <end position="231"/>
    </location>
</feature>
<dbReference type="SUPFAM" id="SSF53167">
    <property type="entry name" value="Purine and uridine phosphorylases"/>
    <property type="match status" value="1"/>
</dbReference>
<dbReference type="InterPro" id="IPR000845">
    <property type="entry name" value="Nucleoside_phosphorylase_d"/>
</dbReference>
<evidence type="ECO:0000259" key="6">
    <source>
        <dbReference type="Pfam" id="PF01048"/>
    </source>
</evidence>
<evidence type="ECO:0000256" key="4">
    <source>
        <dbReference type="ARBA" id="ARBA00022801"/>
    </source>
</evidence>
<evidence type="ECO:0000256" key="1">
    <source>
        <dbReference type="ARBA" id="ARBA00004945"/>
    </source>
</evidence>
<dbReference type="EMBL" id="JAUHLN010000001">
    <property type="protein sequence ID" value="MDN4072579.1"/>
    <property type="molecule type" value="Genomic_DNA"/>
</dbReference>
<dbReference type="PANTHER" id="PTHR46832">
    <property type="entry name" value="5'-METHYLTHIOADENOSINE/S-ADENOSYLHOMOCYSTEINE NUCLEOSIDASE"/>
    <property type="match status" value="1"/>
</dbReference>
<evidence type="ECO:0000313" key="7">
    <source>
        <dbReference type="EMBL" id="MDN4072579.1"/>
    </source>
</evidence>
<reference evidence="7" key="1">
    <citation type="submission" date="2023-06" db="EMBL/GenBank/DDBJ databases">
        <title>Draft Genome Sequences of Representative Paenibacillus Polymyxa, Bacillus cereus, Fictibacillus sp., and Brevibacillus agri Strains Isolated from Amazonian Dark Earth.</title>
        <authorList>
            <person name="Pellegrinetti T.A."/>
            <person name="Cunha I.C.M."/>
            <person name="Chaves M.G."/>
            <person name="Freitas A.S."/>
            <person name="Silva A.V.R."/>
            <person name="Tsai S.M."/>
            <person name="Mendes L.W."/>
        </authorList>
    </citation>
    <scope>NUCLEOTIDE SEQUENCE</scope>
    <source>
        <strain evidence="7">CENA-BCM004</strain>
    </source>
</reference>
<keyword evidence="8" id="KW-1185">Reference proteome</keyword>
<keyword evidence="4 7" id="KW-0378">Hydrolase</keyword>
<gene>
    <name evidence="7" type="ORF">QYF49_05975</name>
</gene>
<dbReference type="PANTHER" id="PTHR46832:SF1">
    <property type="entry name" value="5'-METHYLTHIOADENOSINE_S-ADENOSYLHOMOCYSTEINE NUCLEOSIDASE"/>
    <property type="match status" value="1"/>
</dbReference>
<accession>A0ABT8E3V1</accession>
<evidence type="ECO:0000256" key="5">
    <source>
        <dbReference type="ARBA" id="ARBA00023167"/>
    </source>
</evidence>